<dbReference type="EMBL" id="CP003065">
    <property type="protein sequence ID" value="AEV68383.1"/>
    <property type="molecule type" value="Genomic_DNA"/>
</dbReference>
<dbReference type="Gene3D" id="1.25.10.10">
    <property type="entry name" value="Leucine-rich Repeat Variant"/>
    <property type="match status" value="1"/>
</dbReference>
<reference evidence="1 2" key="2">
    <citation type="journal article" date="2012" name="Stand. Genomic Sci.">
        <title>Complete Genome Sequence of Clostridium clariflavum DSM 19732.</title>
        <authorList>
            <person name="Izquierdo J.A."/>
            <person name="Goodwin L."/>
            <person name="Davenport K.W."/>
            <person name="Teshima H."/>
            <person name="Bruce D."/>
            <person name="Detter C."/>
            <person name="Tapia R."/>
            <person name="Han S."/>
            <person name="Land M."/>
            <person name="Hauser L."/>
            <person name="Jeffries C.D."/>
            <person name="Han J."/>
            <person name="Pitluck S."/>
            <person name="Nolan M."/>
            <person name="Chen A."/>
            <person name="Huntemann M."/>
            <person name="Mavromatis K."/>
            <person name="Mikhailova N."/>
            <person name="Liolios K."/>
            <person name="Woyke T."/>
            <person name="Lynd L.R."/>
        </authorList>
    </citation>
    <scope>NUCLEOTIDE SEQUENCE [LARGE SCALE GENOMIC DNA]</scope>
    <source>
        <strain evidence="2">DSM 19732 / NBRC 101661 / EBR45</strain>
    </source>
</reference>
<dbReference type="InterPro" id="IPR011989">
    <property type="entry name" value="ARM-like"/>
</dbReference>
<proteinExistence type="predicted"/>
<dbReference type="STRING" id="720554.Clocl_1774"/>
<dbReference type="SUPFAM" id="SSF48371">
    <property type="entry name" value="ARM repeat"/>
    <property type="match status" value="1"/>
</dbReference>
<dbReference type="RefSeq" id="WP_014254969.1">
    <property type="nucleotide sequence ID" value="NC_016627.1"/>
</dbReference>
<evidence type="ECO:0000313" key="2">
    <source>
        <dbReference type="Proteomes" id="UP000005435"/>
    </source>
</evidence>
<dbReference type="AlphaFoldDB" id="G8LTD6"/>
<dbReference type="KEGG" id="ccl:Clocl_1774"/>
<keyword evidence="2" id="KW-1185">Reference proteome</keyword>
<organism evidence="1 2">
    <name type="scientific">Acetivibrio clariflavus (strain DSM 19732 / NBRC 101661 / EBR45)</name>
    <name type="common">Clostridium clariflavum</name>
    <dbReference type="NCBI Taxonomy" id="720554"/>
    <lineage>
        <taxon>Bacteria</taxon>
        <taxon>Bacillati</taxon>
        <taxon>Bacillota</taxon>
        <taxon>Clostridia</taxon>
        <taxon>Eubacteriales</taxon>
        <taxon>Oscillospiraceae</taxon>
        <taxon>Acetivibrio</taxon>
    </lineage>
</organism>
<evidence type="ECO:0000313" key="1">
    <source>
        <dbReference type="EMBL" id="AEV68383.1"/>
    </source>
</evidence>
<dbReference type="HOGENOM" id="CLU_1164274_0_0_9"/>
<protein>
    <recommendedName>
        <fullName evidence="3">HEAT repeat-containing protein</fullName>
    </recommendedName>
</protein>
<reference evidence="2" key="1">
    <citation type="submission" date="2011-12" db="EMBL/GenBank/DDBJ databases">
        <title>Complete sequence of Clostridium clariflavum DSM 19732.</title>
        <authorList>
            <consortium name="US DOE Joint Genome Institute"/>
            <person name="Lucas S."/>
            <person name="Han J."/>
            <person name="Lapidus A."/>
            <person name="Cheng J.-F."/>
            <person name="Goodwin L."/>
            <person name="Pitluck S."/>
            <person name="Peters L."/>
            <person name="Teshima H."/>
            <person name="Detter J.C."/>
            <person name="Han C."/>
            <person name="Tapia R."/>
            <person name="Land M."/>
            <person name="Hauser L."/>
            <person name="Kyrpides N."/>
            <person name="Ivanova N."/>
            <person name="Pagani I."/>
            <person name="Kitzmiller T."/>
            <person name="Lynd L."/>
            <person name="Izquierdo J."/>
            <person name="Woyke T."/>
        </authorList>
    </citation>
    <scope>NUCLEOTIDE SEQUENCE [LARGE SCALE GENOMIC DNA]</scope>
    <source>
        <strain evidence="2">DSM 19732 / NBRC 101661 / EBR45</strain>
    </source>
</reference>
<evidence type="ECO:0008006" key="3">
    <source>
        <dbReference type="Google" id="ProtNLM"/>
    </source>
</evidence>
<gene>
    <name evidence="1" type="ordered locus">Clocl_1774</name>
</gene>
<dbReference type="InterPro" id="IPR016024">
    <property type="entry name" value="ARM-type_fold"/>
</dbReference>
<sequence length="238" mass="27227">MEDKYKLGLFLDPGREKLNAIKYLSKTALAKYQTLLYKLIDCIYDIQNNKVLTQSHLSLLEEGMRQPLELIFSEYSGKYAAKLSHNFNEPKELFYKLANDSNSKIRFNAVTLMLCKPTEDVIEYVLSKCVNDKSSSVRRKVADVCCRLNQVKMIGILENQFALEKNESVRRSMDFSIRLLRDGYILEEKDTDMCNLLVETCEGEILGVILKKSVISEFGIKAIVEMIRRNGGLPSTLS</sequence>
<accession>G8LTD6</accession>
<dbReference type="Proteomes" id="UP000005435">
    <property type="component" value="Chromosome"/>
</dbReference>
<name>G8LTD6_ACECE</name>